<keyword evidence="3" id="KW-1185">Reference proteome</keyword>
<sequence length="203" mass="22819">MYMNRGNGIGKGSRPGCSHRTSSVSSRFSLLKHGLDTIGCFGTGHLTIRSAYTSLTLVVLAIERLLTNDERHRRHLVDSPLCELGRSHPESILNVLRDSDVLCQFWKKLVPRSSWGVFFGMELDKWLETNLSNQLNILDESWDFTFGVNLWRLWHRRNNFIFNGTAPLVDGAMGLAKVLVLVAAIGPPPYLRDSPPSNGGWTR</sequence>
<protein>
    <submittedName>
        <fullName evidence="2">Polynucleotidyl transferase- ribonuclease H-like superfamily protein</fullName>
    </submittedName>
</protein>
<organism evidence="2 3">
    <name type="scientific">Striga hermonthica</name>
    <name type="common">Purple witchweed</name>
    <name type="synonym">Buchnera hermonthica</name>
    <dbReference type="NCBI Taxonomy" id="68872"/>
    <lineage>
        <taxon>Eukaryota</taxon>
        <taxon>Viridiplantae</taxon>
        <taxon>Streptophyta</taxon>
        <taxon>Embryophyta</taxon>
        <taxon>Tracheophyta</taxon>
        <taxon>Spermatophyta</taxon>
        <taxon>Magnoliopsida</taxon>
        <taxon>eudicotyledons</taxon>
        <taxon>Gunneridae</taxon>
        <taxon>Pentapetalae</taxon>
        <taxon>asterids</taxon>
        <taxon>lamiids</taxon>
        <taxon>Lamiales</taxon>
        <taxon>Orobanchaceae</taxon>
        <taxon>Buchnereae</taxon>
        <taxon>Striga</taxon>
    </lineage>
</organism>
<evidence type="ECO:0000313" key="3">
    <source>
        <dbReference type="Proteomes" id="UP001153555"/>
    </source>
</evidence>
<evidence type="ECO:0000313" key="2">
    <source>
        <dbReference type="EMBL" id="CAA0841399.1"/>
    </source>
</evidence>
<feature type="region of interest" description="Disordered" evidence="1">
    <location>
        <begin position="1"/>
        <end position="20"/>
    </location>
</feature>
<dbReference type="Proteomes" id="UP001153555">
    <property type="component" value="Unassembled WGS sequence"/>
</dbReference>
<proteinExistence type="predicted"/>
<keyword evidence="2" id="KW-0808">Transferase</keyword>
<gene>
    <name evidence="2" type="ORF">SHERM_07411</name>
</gene>
<reference evidence="2" key="1">
    <citation type="submission" date="2019-12" db="EMBL/GenBank/DDBJ databases">
        <authorList>
            <person name="Scholes J."/>
        </authorList>
    </citation>
    <scope>NUCLEOTIDE SEQUENCE</scope>
</reference>
<dbReference type="EMBL" id="CACSLK010034108">
    <property type="protein sequence ID" value="CAA0841399.1"/>
    <property type="molecule type" value="Genomic_DNA"/>
</dbReference>
<comment type="caution">
    <text evidence="2">The sequence shown here is derived from an EMBL/GenBank/DDBJ whole genome shotgun (WGS) entry which is preliminary data.</text>
</comment>
<dbReference type="AlphaFoldDB" id="A0A9N7RR69"/>
<dbReference type="OrthoDB" id="1420211at2759"/>
<accession>A0A9N7RR69</accession>
<evidence type="ECO:0000256" key="1">
    <source>
        <dbReference type="SAM" id="MobiDB-lite"/>
    </source>
</evidence>
<name>A0A9N7RR69_STRHE</name>
<dbReference type="GO" id="GO:0016740">
    <property type="term" value="F:transferase activity"/>
    <property type="evidence" value="ECO:0007669"/>
    <property type="project" value="UniProtKB-KW"/>
</dbReference>